<protein>
    <submittedName>
        <fullName evidence="6">Thiol peroxidase</fullName>
        <ecNumber evidence="6">1.11.1.-</ecNumber>
    </submittedName>
</protein>
<evidence type="ECO:0000256" key="1">
    <source>
        <dbReference type="ARBA" id="ARBA00022559"/>
    </source>
</evidence>
<dbReference type="PANTHER" id="PTHR43110">
    <property type="entry name" value="THIOL PEROXIDASE"/>
    <property type="match status" value="1"/>
</dbReference>
<dbReference type="CDD" id="cd03014">
    <property type="entry name" value="PRX_Atyp2cys"/>
    <property type="match status" value="1"/>
</dbReference>
<sequence length="161" mass="18765">MKIKFKNQQLNLLGEQLKKGDIFPVFKAVNVDMSDFDSSQLNGKRRLFFSIPSIDSSVCEIETLKFMEQLKDSNCPIVAISYDTPFAFRRWCATENNNKVITLSEFRYNDFGKKTGTRVEKLGILTRAVFVVDENNKVEYVEYVNEITNEPNYEEVLKYFK</sequence>
<keyword evidence="6" id="KW-0560">Oxidoreductase</keyword>
<keyword evidence="7" id="KW-1185">Reference proteome</keyword>
<dbReference type="PANTHER" id="PTHR43110:SF1">
    <property type="entry name" value="THIOL PEROXIDASE"/>
    <property type="match status" value="1"/>
</dbReference>
<dbReference type="AlphaFoldDB" id="A0A858U791"/>
<keyword evidence="3" id="KW-1015">Disulfide bond</keyword>
<gene>
    <name evidence="6" type="primary">tpx</name>
    <name evidence="6" type="ORF">HGG64_02705</name>
</gene>
<dbReference type="InterPro" id="IPR002065">
    <property type="entry name" value="TPX"/>
</dbReference>
<proteinExistence type="predicted"/>
<dbReference type="PROSITE" id="PS51352">
    <property type="entry name" value="THIOREDOXIN_2"/>
    <property type="match status" value="1"/>
</dbReference>
<organism evidence="6 7">
    <name type="scientific">Mycoplasma phocoeninasale</name>
    <dbReference type="NCBI Taxonomy" id="2726117"/>
    <lineage>
        <taxon>Bacteria</taxon>
        <taxon>Bacillati</taxon>
        <taxon>Mycoplasmatota</taxon>
        <taxon>Mollicutes</taxon>
        <taxon>Mycoplasmataceae</taxon>
        <taxon>Mycoplasma</taxon>
    </lineage>
</organism>
<dbReference type="EMBL" id="CP051480">
    <property type="protein sequence ID" value="QJG66596.1"/>
    <property type="molecule type" value="Genomic_DNA"/>
</dbReference>
<name>A0A858U791_9MOLU</name>
<dbReference type="SUPFAM" id="SSF52833">
    <property type="entry name" value="Thioredoxin-like"/>
    <property type="match status" value="1"/>
</dbReference>
<evidence type="ECO:0000256" key="3">
    <source>
        <dbReference type="ARBA" id="ARBA00023157"/>
    </source>
</evidence>
<evidence type="ECO:0000256" key="2">
    <source>
        <dbReference type="ARBA" id="ARBA00022862"/>
    </source>
</evidence>
<accession>A0A858U791</accession>
<evidence type="ECO:0000313" key="7">
    <source>
        <dbReference type="Proteomes" id="UP000501728"/>
    </source>
</evidence>
<keyword evidence="4" id="KW-0676">Redox-active center</keyword>
<dbReference type="InterPro" id="IPR013740">
    <property type="entry name" value="Redoxin"/>
</dbReference>
<dbReference type="InterPro" id="IPR050455">
    <property type="entry name" value="Tpx_Peroxidase_subfamily"/>
</dbReference>
<dbReference type="NCBIfam" id="NF001808">
    <property type="entry name" value="PRK00522.1"/>
    <property type="match status" value="1"/>
</dbReference>
<dbReference type="EC" id="1.11.1.-" evidence="6"/>
<dbReference type="InterPro" id="IPR013766">
    <property type="entry name" value="Thioredoxin_domain"/>
</dbReference>
<dbReference type="RefSeq" id="WP_169580420.1">
    <property type="nucleotide sequence ID" value="NZ_CP051480.1"/>
</dbReference>
<feature type="domain" description="Thioredoxin" evidence="5">
    <location>
        <begin position="17"/>
        <end position="161"/>
    </location>
</feature>
<dbReference type="Pfam" id="PF08534">
    <property type="entry name" value="Redoxin"/>
    <property type="match status" value="1"/>
</dbReference>
<dbReference type="KEGG" id="mphn:HGG64_02705"/>
<keyword evidence="1 6" id="KW-0575">Peroxidase</keyword>
<evidence type="ECO:0000313" key="6">
    <source>
        <dbReference type="EMBL" id="QJG66596.1"/>
    </source>
</evidence>
<dbReference type="GO" id="GO:0008379">
    <property type="term" value="F:thioredoxin peroxidase activity"/>
    <property type="evidence" value="ECO:0007669"/>
    <property type="project" value="InterPro"/>
</dbReference>
<dbReference type="InterPro" id="IPR036249">
    <property type="entry name" value="Thioredoxin-like_sf"/>
</dbReference>
<dbReference type="Proteomes" id="UP000501728">
    <property type="component" value="Chromosome"/>
</dbReference>
<keyword evidence="2" id="KW-0049">Antioxidant</keyword>
<evidence type="ECO:0000259" key="5">
    <source>
        <dbReference type="PROSITE" id="PS51352"/>
    </source>
</evidence>
<dbReference type="Gene3D" id="3.40.30.10">
    <property type="entry name" value="Glutaredoxin"/>
    <property type="match status" value="1"/>
</dbReference>
<evidence type="ECO:0000256" key="4">
    <source>
        <dbReference type="ARBA" id="ARBA00023284"/>
    </source>
</evidence>
<reference evidence="6 7" key="1">
    <citation type="submission" date="2020-04" db="EMBL/GenBank/DDBJ databases">
        <title>Novel Mycoplasma species detected in Phocoena phocoena (harbor porpoise) from the USA.</title>
        <authorList>
            <person name="Volokhov D.V."/>
        </authorList>
    </citation>
    <scope>NUCLEOTIDE SEQUENCE [LARGE SCALE GENOMIC DNA]</scope>
    <source>
        <strain evidence="6 7">C264-NAS</strain>
    </source>
</reference>